<dbReference type="RefSeq" id="WP_176140885.1">
    <property type="nucleotide sequence ID" value="NZ_BMCL01000001.1"/>
</dbReference>
<dbReference type="EMBL" id="FUZV01000002">
    <property type="protein sequence ID" value="SKC79673.1"/>
    <property type="molecule type" value="Genomic_DNA"/>
</dbReference>
<dbReference type="AlphaFoldDB" id="A0A1T5LUU7"/>
<name>A0A1T5LUU7_9GAMM</name>
<sequence>MDNLAKTERCFGPAIRKLCELTNQSSCWTHIAIRERAFFAPPAKHQK</sequence>
<evidence type="ECO:0000313" key="1">
    <source>
        <dbReference type="EMBL" id="SKC79673.1"/>
    </source>
</evidence>
<accession>A0A1T5LUU7</accession>
<organism evidence="1 2">
    <name type="scientific">Pseudoxanthomonas indica</name>
    <dbReference type="NCBI Taxonomy" id="428993"/>
    <lineage>
        <taxon>Bacteria</taxon>
        <taxon>Pseudomonadati</taxon>
        <taxon>Pseudomonadota</taxon>
        <taxon>Gammaproteobacteria</taxon>
        <taxon>Lysobacterales</taxon>
        <taxon>Lysobacteraceae</taxon>
        <taxon>Pseudoxanthomonas</taxon>
    </lineage>
</organism>
<dbReference type="Proteomes" id="UP000190341">
    <property type="component" value="Unassembled WGS sequence"/>
</dbReference>
<gene>
    <name evidence="1" type="ORF">SAMN06296058_3108</name>
</gene>
<keyword evidence="2" id="KW-1185">Reference proteome</keyword>
<evidence type="ECO:0000313" key="2">
    <source>
        <dbReference type="Proteomes" id="UP000190341"/>
    </source>
</evidence>
<protein>
    <submittedName>
        <fullName evidence="1">Uncharacterized protein</fullName>
    </submittedName>
</protein>
<reference evidence="1 2" key="1">
    <citation type="submission" date="2017-02" db="EMBL/GenBank/DDBJ databases">
        <authorList>
            <person name="Peterson S.W."/>
        </authorList>
    </citation>
    <scope>NUCLEOTIDE SEQUENCE [LARGE SCALE GENOMIC DNA]</scope>
    <source>
        <strain evidence="1 2">P15</strain>
    </source>
</reference>
<proteinExistence type="predicted"/>